<proteinExistence type="predicted"/>
<evidence type="ECO:0000313" key="2">
    <source>
        <dbReference type="EMBL" id="JAD46971.1"/>
    </source>
</evidence>
<feature type="compositionally biased region" description="Low complexity" evidence="1">
    <location>
        <begin position="49"/>
        <end position="60"/>
    </location>
</feature>
<reference evidence="2" key="2">
    <citation type="journal article" date="2015" name="Data Brief">
        <title>Shoot transcriptome of the giant reed, Arundo donax.</title>
        <authorList>
            <person name="Barrero R.A."/>
            <person name="Guerrero F.D."/>
            <person name="Moolhuijzen P."/>
            <person name="Goolsby J.A."/>
            <person name="Tidwell J."/>
            <person name="Bellgard S.E."/>
            <person name="Bellgard M.I."/>
        </authorList>
    </citation>
    <scope>NUCLEOTIDE SEQUENCE</scope>
    <source>
        <tissue evidence="2">Shoot tissue taken approximately 20 cm above the soil surface</tissue>
    </source>
</reference>
<reference evidence="2" key="1">
    <citation type="submission" date="2014-09" db="EMBL/GenBank/DDBJ databases">
        <authorList>
            <person name="Magalhaes I.L.F."/>
            <person name="Oliveira U."/>
            <person name="Santos F.R."/>
            <person name="Vidigal T.H.D.A."/>
            <person name="Brescovit A.D."/>
            <person name="Santos A.J."/>
        </authorList>
    </citation>
    <scope>NUCLEOTIDE SEQUENCE</scope>
    <source>
        <tissue evidence="2">Shoot tissue taken approximately 20 cm above the soil surface</tissue>
    </source>
</reference>
<name>A0A0A9A7B0_ARUDO</name>
<accession>A0A0A9A7B0</accession>
<feature type="region of interest" description="Disordered" evidence="1">
    <location>
        <begin position="45"/>
        <end position="74"/>
    </location>
</feature>
<feature type="region of interest" description="Disordered" evidence="1">
    <location>
        <begin position="1"/>
        <end position="26"/>
    </location>
</feature>
<protein>
    <submittedName>
        <fullName evidence="2">Uncharacterized protein</fullName>
    </submittedName>
</protein>
<feature type="compositionally biased region" description="Pro residues" evidence="1">
    <location>
        <begin position="61"/>
        <end position="74"/>
    </location>
</feature>
<dbReference type="AlphaFoldDB" id="A0A0A9A7B0"/>
<dbReference type="EMBL" id="GBRH01250924">
    <property type="protein sequence ID" value="JAD46971.1"/>
    <property type="molecule type" value="Transcribed_RNA"/>
</dbReference>
<sequence>MPRRQRCTAARRSSEASTRGSGARPAVAACLPAAESNRRLQLFSSASDALGSRPSAALAASPPPARIPHPRMPS</sequence>
<evidence type="ECO:0000256" key="1">
    <source>
        <dbReference type="SAM" id="MobiDB-lite"/>
    </source>
</evidence>
<organism evidence="2">
    <name type="scientific">Arundo donax</name>
    <name type="common">Giant reed</name>
    <name type="synonym">Donax arundinaceus</name>
    <dbReference type="NCBI Taxonomy" id="35708"/>
    <lineage>
        <taxon>Eukaryota</taxon>
        <taxon>Viridiplantae</taxon>
        <taxon>Streptophyta</taxon>
        <taxon>Embryophyta</taxon>
        <taxon>Tracheophyta</taxon>
        <taxon>Spermatophyta</taxon>
        <taxon>Magnoliopsida</taxon>
        <taxon>Liliopsida</taxon>
        <taxon>Poales</taxon>
        <taxon>Poaceae</taxon>
        <taxon>PACMAD clade</taxon>
        <taxon>Arundinoideae</taxon>
        <taxon>Arundineae</taxon>
        <taxon>Arundo</taxon>
    </lineage>
</organism>